<feature type="region of interest" description="Disordered" evidence="1">
    <location>
        <begin position="24"/>
        <end position="64"/>
    </location>
</feature>
<keyword evidence="2" id="KW-0732">Signal</keyword>
<feature type="region of interest" description="Disordered" evidence="1">
    <location>
        <begin position="93"/>
        <end position="121"/>
    </location>
</feature>
<dbReference type="EMBL" id="CH933806">
    <property type="protein sequence ID" value="EDW15363.1"/>
    <property type="molecule type" value="Genomic_DNA"/>
</dbReference>
<feature type="chain" id="PRO_5002810191" evidence="2">
    <location>
        <begin position="19"/>
        <end position="203"/>
    </location>
</feature>
<feature type="signal peptide" evidence="2">
    <location>
        <begin position="1"/>
        <end position="18"/>
    </location>
</feature>
<dbReference type="HOGENOM" id="CLU_1422898_0_0_1"/>
<dbReference type="AlphaFoldDB" id="B4K7L9"/>
<sequence>MAATFVILLSCLAYGIVASPSQIGSLPGGRPAQSVLGPVANKPSSSYLPPAKQGRRPGAEPLVSIPSNPAQLALGSVVSAPVAQRPVSGRVPVNVGDIRKSSYRPVDPASSTQNPSVQKPSLIGAPRPIVQRPVAPAVQKPSLIGAPRPIVQRPVAPAVQKPSLIGAPRPIVQRPVAPAVPVQRPVSSGSKSGSRTVGPNAPY</sequence>
<feature type="compositionally biased region" description="Polar residues" evidence="1">
    <location>
        <begin position="187"/>
        <end position="197"/>
    </location>
</feature>
<evidence type="ECO:0000313" key="4">
    <source>
        <dbReference type="Proteomes" id="UP000009192"/>
    </source>
</evidence>
<dbReference type="KEGG" id="dmo:Dmoj_GI24785"/>
<reference evidence="3 4" key="1">
    <citation type="journal article" date="2007" name="Nature">
        <title>Evolution of genes and genomes on the Drosophila phylogeny.</title>
        <authorList>
            <consortium name="Drosophila 12 Genomes Consortium"/>
            <person name="Clark A.G."/>
            <person name="Eisen M.B."/>
            <person name="Smith D.R."/>
            <person name="Bergman C.M."/>
            <person name="Oliver B."/>
            <person name="Markow T.A."/>
            <person name="Kaufman T.C."/>
            <person name="Kellis M."/>
            <person name="Gelbart W."/>
            <person name="Iyer V.N."/>
            <person name="Pollard D.A."/>
            <person name="Sackton T.B."/>
            <person name="Larracuente A.M."/>
            <person name="Singh N.D."/>
            <person name="Abad J.P."/>
            <person name="Abt D.N."/>
            <person name="Adryan B."/>
            <person name="Aguade M."/>
            <person name="Akashi H."/>
            <person name="Anderson W.W."/>
            <person name="Aquadro C.F."/>
            <person name="Ardell D.H."/>
            <person name="Arguello R."/>
            <person name="Artieri C.G."/>
            <person name="Barbash D.A."/>
            <person name="Barker D."/>
            <person name="Barsanti P."/>
            <person name="Batterham P."/>
            <person name="Batzoglou S."/>
            <person name="Begun D."/>
            <person name="Bhutkar A."/>
            <person name="Blanco E."/>
            <person name="Bosak S.A."/>
            <person name="Bradley R.K."/>
            <person name="Brand A.D."/>
            <person name="Brent M.R."/>
            <person name="Brooks A.N."/>
            <person name="Brown R.H."/>
            <person name="Butlin R.K."/>
            <person name="Caggese C."/>
            <person name="Calvi B.R."/>
            <person name="Bernardo de Carvalho A."/>
            <person name="Caspi A."/>
            <person name="Castrezana S."/>
            <person name="Celniker S.E."/>
            <person name="Chang J.L."/>
            <person name="Chapple C."/>
            <person name="Chatterji S."/>
            <person name="Chinwalla A."/>
            <person name="Civetta A."/>
            <person name="Clifton S.W."/>
            <person name="Comeron J.M."/>
            <person name="Costello J.C."/>
            <person name="Coyne J.A."/>
            <person name="Daub J."/>
            <person name="David R.G."/>
            <person name="Delcher A.L."/>
            <person name="Delehaunty K."/>
            <person name="Do C.B."/>
            <person name="Ebling H."/>
            <person name="Edwards K."/>
            <person name="Eickbush T."/>
            <person name="Evans J.D."/>
            <person name="Filipski A."/>
            <person name="Findeiss S."/>
            <person name="Freyhult E."/>
            <person name="Fulton L."/>
            <person name="Fulton R."/>
            <person name="Garcia A.C."/>
            <person name="Gardiner A."/>
            <person name="Garfield D.A."/>
            <person name="Garvin B.E."/>
            <person name="Gibson G."/>
            <person name="Gilbert D."/>
            <person name="Gnerre S."/>
            <person name="Godfrey J."/>
            <person name="Good R."/>
            <person name="Gotea V."/>
            <person name="Gravely B."/>
            <person name="Greenberg A.J."/>
            <person name="Griffiths-Jones S."/>
            <person name="Gross S."/>
            <person name="Guigo R."/>
            <person name="Gustafson E.A."/>
            <person name="Haerty W."/>
            <person name="Hahn M.W."/>
            <person name="Halligan D.L."/>
            <person name="Halpern A.L."/>
            <person name="Halter G.M."/>
            <person name="Han M.V."/>
            <person name="Heger A."/>
            <person name="Hillier L."/>
            <person name="Hinrichs A.S."/>
            <person name="Holmes I."/>
            <person name="Hoskins R.A."/>
            <person name="Hubisz M.J."/>
            <person name="Hultmark D."/>
            <person name="Huntley M.A."/>
            <person name="Jaffe D.B."/>
            <person name="Jagadeeshan S."/>
            <person name="Jeck W.R."/>
            <person name="Johnson J."/>
            <person name="Jones C.D."/>
            <person name="Jordan W.C."/>
            <person name="Karpen G.H."/>
            <person name="Kataoka E."/>
            <person name="Keightley P.D."/>
            <person name="Kheradpour P."/>
            <person name="Kirkness E.F."/>
            <person name="Koerich L.B."/>
            <person name="Kristiansen K."/>
            <person name="Kudrna D."/>
            <person name="Kulathinal R.J."/>
            <person name="Kumar S."/>
            <person name="Kwok R."/>
            <person name="Lander E."/>
            <person name="Langley C.H."/>
            <person name="Lapoint R."/>
            <person name="Lazzaro B.P."/>
            <person name="Lee S.J."/>
            <person name="Levesque L."/>
            <person name="Li R."/>
            <person name="Lin C.F."/>
            <person name="Lin M.F."/>
            <person name="Lindblad-Toh K."/>
            <person name="Llopart A."/>
            <person name="Long M."/>
            <person name="Low L."/>
            <person name="Lozovsky E."/>
            <person name="Lu J."/>
            <person name="Luo M."/>
            <person name="Machado C.A."/>
            <person name="Makalowski W."/>
            <person name="Marzo M."/>
            <person name="Matsuda M."/>
            <person name="Matzkin L."/>
            <person name="McAllister B."/>
            <person name="McBride C.S."/>
            <person name="McKernan B."/>
            <person name="McKernan K."/>
            <person name="Mendez-Lago M."/>
            <person name="Minx P."/>
            <person name="Mollenhauer M.U."/>
            <person name="Montooth K."/>
            <person name="Mount S.M."/>
            <person name="Mu X."/>
            <person name="Myers E."/>
            <person name="Negre B."/>
            <person name="Newfeld S."/>
            <person name="Nielsen R."/>
            <person name="Noor M.A."/>
            <person name="O'Grady P."/>
            <person name="Pachter L."/>
            <person name="Papaceit M."/>
            <person name="Parisi M.J."/>
            <person name="Parisi M."/>
            <person name="Parts L."/>
            <person name="Pedersen J.S."/>
            <person name="Pesole G."/>
            <person name="Phillippy A.M."/>
            <person name="Ponting C.P."/>
            <person name="Pop M."/>
            <person name="Porcelli D."/>
            <person name="Powell J.R."/>
            <person name="Prohaska S."/>
            <person name="Pruitt K."/>
            <person name="Puig M."/>
            <person name="Quesneville H."/>
            <person name="Ram K.R."/>
            <person name="Rand D."/>
            <person name="Rasmussen M.D."/>
            <person name="Reed L.K."/>
            <person name="Reenan R."/>
            <person name="Reily A."/>
            <person name="Remington K.A."/>
            <person name="Rieger T.T."/>
            <person name="Ritchie M.G."/>
            <person name="Robin C."/>
            <person name="Rogers Y.H."/>
            <person name="Rohde C."/>
            <person name="Rozas J."/>
            <person name="Rubenfield M.J."/>
            <person name="Ruiz A."/>
            <person name="Russo S."/>
            <person name="Salzberg S.L."/>
            <person name="Sanchez-Gracia A."/>
            <person name="Saranga D.J."/>
            <person name="Sato H."/>
            <person name="Schaeffer S.W."/>
            <person name="Schatz M.C."/>
            <person name="Schlenke T."/>
            <person name="Schwartz R."/>
            <person name="Segarra C."/>
            <person name="Singh R.S."/>
            <person name="Sirot L."/>
            <person name="Sirota M."/>
            <person name="Sisneros N.B."/>
            <person name="Smith C.D."/>
            <person name="Smith T.F."/>
            <person name="Spieth J."/>
            <person name="Stage D.E."/>
            <person name="Stark A."/>
            <person name="Stephan W."/>
            <person name="Strausberg R.L."/>
            <person name="Strempel S."/>
            <person name="Sturgill D."/>
            <person name="Sutton G."/>
            <person name="Sutton G.G."/>
            <person name="Tao W."/>
            <person name="Teichmann S."/>
            <person name="Tobari Y.N."/>
            <person name="Tomimura Y."/>
            <person name="Tsolas J.M."/>
            <person name="Valente V.L."/>
            <person name="Venter E."/>
            <person name="Venter J.C."/>
            <person name="Vicario S."/>
            <person name="Vieira F.G."/>
            <person name="Vilella A.J."/>
            <person name="Villasante A."/>
            <person name="Walenz B."/>
            <person name="Wang J."/>
            <person name="Wasserman M."/>
            <person name="Watts T."/>
            <person name="Wilson D."/>
            <person name="Wilson R.K."/>
            <person name="Wing R.A."/>
            <person name="Wolfner M.F."/>
            <person name="Wong A."/>
            <person name="Wong G.K."/>
            <person name="Wu C.I."/>
            <person name="Wu G."/>
            <person name="Yamamoto D."/>
            <person name="Yang H.P."/>
            <person name="Yang S.P."/>
            <person name="Yorke J.A."/>
            <person name="Yoshida K."/>
            <person name="Zdobnov E."/>
            <person name="Zhang P."/>
            <person name="Zhang Y."/>
            <person name="Zimin A.V."/>
            <person name="Baldwin J."/>
            <person name="Abdouelleil A."/>
            <person name="Abdulkadir J."/>
            <person name="Abebe A."/>
            <person name="Abera B."/>
            <person name="Abreu J."/>
            <person name="Acer S.C."/>
            <person name="Aftuck L."/>
            <person name="Alexander A."/>
            <person name="An P."/>
            <person name="Anderson E."/>
            <person name="Anderson S."/>
            <person name="Arachi H."/>
            <person name="Azer M."/>
            <person name="Bachantsang P."/>
            <person name="Barry A."/>
            <person name="Bayul T."/>
            <person name="Berlin A."/>
            <person name="Bessette D."/>
            <person name="Bloom T."/>
            <person name="Blye J."/>
            <person name="Boguslavskiy L."/>
            <person name="Bonnet C."/>
            <person name="Boukhgalter B."/>
            <person name="Bourzgui I."/>
            <person name="Brown A."/>
            <person name="Cahill P."/>
            <person name="Channer S."/>
            <person name="Cheshatsang Y."/>
            <person name="Chuda L."/>
            <person name="Citroen M."/>
            <person name="Collymore A."/>
            <person name="Cooke P."/>
            <person name="Costello M."/>
            <person name="D'Aco K."/>
            <person name="Daza R."/>
            <person name="De Haan G."/>
            <person name="DeGray S."/>
            <person name="DeMaso C."/>
            <person name="Dhargay N."/>
            <person name="Dooley K."/>
            <person name="Dooley E."/>
            <person name="Doricent M."/>
            <person name="Dorje P."/>
            <person name="Dorjee K."/>
            <person name="Dupes A."/>
            <person name="Elong R."/>
            <person name="Falk J."/>
            <person name="Farina A."/>
            <person name="Faro S."/>
            <person name="Ferguson D."/>
            <person name="Fisher S."/>
            <person name="Foley C.D."/>
            <person name="Franke A."/>
            <person name="Friedrich D."/>
            <person name="Gadbois L."/>
            <person name="Gearin G."/>
            <person name="Gearin C.R."/>
            <person name="Giannoukos G."/>
            <person name="Goode T."/>
            <person name="Graham J."/>
            <person name="Grandbois E."/>
            <person name="Grewal S."/>
            <person name="Gyaltsen K."/>
            <person name="Hafez N."/>
            <person name="Hagos B."/>
            <person name="Hall J."/>
            <person name="Henson C."/>
            <person name="Hollinger A."/>
            <person name="Honan T."/>
            <person name="Huard M.D."/>
            <person name="Hughes L."/>
            <person name="Hurhula B."/>
            <person name="Husby M.E."/>
            <person name="Kamat A."/>
            <person name="Kanga B."/>
            <person name="Kashin S."/>
            <person name="Khazanovich D."/>
            <person name="Kisner P."/>
            <person name="Lance K."/>
            <person name="Lara M."/>
            <person name="Lee W."/>
            <person name="Lennon N."/>
            <person name="Letendre F."/>
            <person name="LeVine R."/>
            <person name="Lipovsky A."/>
            <person name="Liu X."/>
            <person name="Liu J."/>
            <person name="Liu S."/>
            <person name="Lokyitsang T."/>
            <person name="Lokyitsang Y."/>
            <person name="Lubonja R."/>
            <person name="Lui A."/>
            <person name="MacDonald P."/>
            <person name="Magnisalis V."/>
            <person name="Maru K."/>
            <person name="Matthews C."/>
            <person name="McCusker W."/>
            <person name="McDonough S."/>
            <person name="Mehta T."/>
            <person name="Meldrim J."/>
            <person name="Meneus L."/>
            <person name="Mihai O."/>
            <person name="Mihalev A."/>
            <person name="Mihova T."/>
            <person name="Mittelman R."/>
            <person name="Mlenga V."/>
            <person name="Montmayeur A."/>
            <person name="Mulrain L."/>
            <person name="Navidi A."/>
            <person name="Naylor J."/>
            <person name="Negash T."/>
            <person name="Nguyen T."/>
            <person name="Nguyen N."/>
            <person name="Nicol R."/>
            <person name="Norbu C."/>
            <person name="Norbu N."/>
            <person name="Novod N."/>
            <person name="O'Neill B."/>
            <person name="Osman S."/>
            <person name="Markiewicz E."/>
            <person name="Oyono O.L."/>
            <person name="Patti C."/>
            <person name="Phunkhang P."/>
            <person name="Pierre F."/>
            <person name="Priest M."/>
            <person name="Raghuraman S."/>
            <person name="Rege F."/>
            <person name="Reyes R."/>
            <person name="Rise C."/>
            <person name="Rogov P."/>
            <person name="Ross K."/>
            <person name="Ryan E."/>
            <person name="Settipalli S."/>
            <person name="Shea T."/>
            <person name="Sherpa N."/>
            <person name="Shi L."/>
            <person name="Shih D."/>
            <person name="Sparrow T."/>
            <person name="Spaulding J."/>
            <person name="Stalker J."/>
            <person name="Stange-Thomann N."/>
            <person name="Stavropoulos S."/>
            <person name="Stone C."/>
            <person name="Strader C."/>
            <person name="Tesfaye S."/>
            <person name="Thomson T."/>
            <person name="Thoulutsang Y."/>
            <person name="Thoulutsang D."/>
            <person name="Topham K."/>
            <person name="Topping I."/>
            <person name="Tsamla T."/>
            <person name="Vassiliev H."/>
            <person name="Vo A."/>
            <person name="Wangchuk T."/>
            <person name="Wangdi T."/>
            <person name="Weiand M."/>
            <person name="Wilkinson J."/>
            <person name="Wilson A."/>
            <person name="Yadav S."/>
            <person name="Young G."/>
            <person name="Yu Q."/>
            <person name="Zembek L."/>
            <person name="Zhong D."/>
            <person name="Zimmer A."/>
            <person name="Zwirko Z."/>
            <person name="Jaffe D.B."/>
            <person name="Alvarez P."/>
            <person name="Brockman W."/>
            <person name="Butler J."/>
            <person name="Chin C."/>
            <person name="Gnerre S."/>
            <person name="Grabherr M."/>
            <person name="Kleber M."/>
            <person name="Mauceli E."/>
            <person name="MacCallum I."/>
        </authorList>
    </citation>
    <scope>NUCLEOTIDE SEQUENCE [LARGE SCALE GENOMIC DNA]</scope>
    <source>
        <strain evidence="4">Tucson 15081-1352.22</strain>
    </source>
</reference>
<feature type="compositionally biased region" description="Low complexity" evidence="1">
    <location>
        <begin position="167"/>
        <end position="186"/>
    </location>
</feature>
<dbReference type="OMA" id="GHLFRGH"/>
<dbReference type="PhylomeDB" id="B4K7L9"/>
<gene>
    <name evidence="3" type="primary">Dmoj\GI24785</name>
    <name evidence="3" type="ORF">Dmoj_GI24785</name>
</gene>
<dbReference type="InParanoid" id="B4K7L9"/>
<keyword evidence="4" id="KW-1185">Reference proteome</keyword>
<dbReference type="Proteomes" id="UP000009192">
    <property type="component" value="Unassembled WGS sequence"/>
</dbReference>
<feature type="region of interest" description="Disordered" evidence="1">
    <location>
        <begin position="164"/>
        <end position="203"/>
    </location>
</feature>
<evidence type="ECO:0000256" key="2">
    <source>
        <dbReference type="SAM" id="SignalP"/>
    </source>
</evidence>
<protein>
    <submittedName>
        <fullName evidence="3">Uncharacterized protein</fullName>
    </submittedName>
</protein>
<feature type="compositionally biased region" description="Polar residues" evidence="1">
    <location>
        <begin position="109"/>
        <end position="119"/>
    </location>
</feature>
<name>B4K7L9_DROMO</name>
<proteinExistence type="predicted"/>
<organism evidence="3 4">
    <name type="scientific">Drosophila mojavensis</name>
    <name type="common">Fruit fly</name>
    <dbReference type="NCBI Taxonomy" id="7230"/>
    <lineage>
        <taxon>Eukaryota</taxon>
        <taxon>Metazoa</taxon>
        <taxon>Ecdysozoa</taxon>
        <taxon>Arthropoda</taxon>
        <taxon>Hexapoda</taxon>
        <taxon>Insecta</taxon>
        <taxon>Pterygota</taxon>
        <taxon>Neoptera</taxon>
        <taxon>Endopterygota</taxon>
        <taxon>Diptera</taxon>
        <taxon>Brachycera</taxon>
        <taxon>Muscomorpha</taxon>
        <taxon>Ephydroidea</taxon>
        <taxon>Drosophilidae</taxon>
        <taxon>Drosophila</taxon>
    </lineage>
</organism>
<evidence type="ECO:0000256" key="1">
    <source>
        <dbReference type="SAM" id="MobiDB-lite"/>
    </source>
</evidence>
<accession>B4K7L9</accession>
<evidence type="ECO:0000313" key="3">
    <source>
        <dbReference type="EMBL" id="EDW15363.1"/>
    </source>
</evidence>